<organism evidence="1 2">
    <name type="scientific">Trichinella murrelli</name>
    <dbReference type="NCBI Taxonomy" id="144512"/>
    <lineage>
        <taxon>Eukaryota</taxon>
        <taxon>Metazoa</taxon>
        <taxon>Ecdysozoa</taxon>
        <taxon>Nematoda</taxon>
        <taxon>Enoplea</taxon>
        <taxon>Dorylaimia</taxon>
        <taxon>Trichinellida</taxon>
        <taxon>Trichinellidae</taxon>
        <taxon>Trichinella</taxon>
    </lineage>
</organism>
<evidence type="ECO:0000313" key="1">
    <source>
        <dbReference type="EMBL" id="KRX40253.1"/>
    </source>
</evidence>
<name>A0A0V0TMJ0_9BILA</name>
<reference evidence="1 2" key="1">
    <citation type="submission" date="2015-01" db="EMBL/GenBank/DDBJ databases">
        <title>Evolution of Trichinella species and genotypes.</title>
        <authorList>
            <person name="Korhonen P.K."/>
            <person name="Edoardo P."/>
            <person name="Giuseppe L.R."/>
            <person name="Gasser R.B."/>
        </authorList>
    </citation>
    <scope>NUCLEOTIDE SEQUENCE [LARGE SCALE GENOMIC DNA]</scope>
    <source>
        <strain evidence="1">ISS417</strain>
    </source>
</reference>
<protein>
    <submittedName>
        <fullName evidence="1">Uncharacterized protein</fullName>
    </submittedName>
</protein>
<dbReference type="EMBL" id="JYDJ01000205">
    <property type="protein sequence ID" value="KRX40253.1"/>
    <property type="molecule type" value="Genomic_DNA"/>
</dbReference>
<accession>A0A0V0TMJ0</accession>
<keyword evidence="2" id="KW-1185">Reference proteome</keyword>
<dbReference type="AlphaFoldDB" id="A0A0V0TMJ0"/>
<evidence type="ECO:0000313" key="2">
    <source>
        <dbReference type="Proteomes" id="UP000055048"/>
    </source>
</evidence>
<gene>
    <name evidence="1" type="ORF">T05_13255</name>
</gene>
<comment type="caution">
    <text evidence="1">The sequence shown here is derived from an EMBL/GenBank/DDBJ whole genome shotgun (WGS) entry which is preliminary data.</text>
</comment>
<sequence>MQSANCHRQPAQFVRLMNFSSGEGGAAPDTAKVYWKSPSVGRFYQIAKKGERSYLLLTCQRDRPLLVAMQ</sequence>
<dbReference type="Proteomes" id="UP000055048">
    <property type="component" value="Unassembled WGS sequence"/>
</dbReference>
<proteinExistence type="predicted"/>